<evidence type="ECO:0000313" key="1">
    <source>
        <dbReference type="EMBL" id="HIZ13761.1"/>
    </source>
</evidence>
<evidence type="ECO:0000313" key="2">
    <source>
        <dbReference type="Proteomes" id="UP000824017"/>
    </source>
</evidence>
<dbReference type="SUPFAM" id="SSF53623">
    <property type="entry name" value="MurD-like peptide ligases, catalytic domain"/>
    <property type="match status" value="1"/>
</dbReference>
<dbReference type="InterPro" id="IPR017587">
    <property type="entry name" value="YqeC"/>
</dbReference>
<gene>
    <name evidence="1" type="primary">yqeC</name>
    <name evidence="1" type="ORF">H9817_07545</name>
</gene>
<dbReference type="InterPro" id="IPR036565">
    <property type="entry name" value="Mur-like_cat_sf"/>
</dbReference>
<name>A0A9D2DB14_9FIRM</name>
<organism evidence="1 2">
    <name type="scientific">Candidatus Mediterraneibacter stercorigallinarum</name>
    <dbReference type="NCBI Taxonomy" id="2838686"/>
    <lineage>
        <taxon>Bacteria</taxon>
        <taxon>Bacillati</taxon>
        <taxon>Bacillota</taxon>
        <taxon>Clostridia</taxon>
        <taxon>Lachnospirales</taxon>
        <taxon>Lachnospiraceae</taxon>
        <taxon>Mediterraneibacter</taxon>
    </lineage>
</organism>
<dbReference type="NCBIfam" id="TIGR03172">
    <property type="entry name" value="selenium cofactor biosynthesis protein YqeC"/>
    <property type="match status" value="1"/>
</dbReference>
<dbReference type="GO" id="GO:0005524">
    <property type="term" value="F:ATP binding"/>
    <property type="evidence" value="ECO:0007669"/>
    <property type="project" value="InterPro"/>
</dbReference>
<dbReference type="Pfam" id="PF19842">
    <property type="entry name" value="YqeC"/>
    <property type="match status" value="1"/>
</dbReference>
<comment type="caution">
    <text evidence="1">The sequence shown here is derived from an EMBL/GenBank/DDBJ whole genome shotgun (WGS) entry which is preliminary data.</text>
</comment>
<accession>A0A9D2DB14</accession>
<protein>
    <submittedName>
        <fullName evidence="1">Selenium-dependent hydroxylase accessory protein YqeC</fullName>
    </submittedName>
</protein>
<sequence length="275" mass="30221">MIWIYKEDRLWEMPSMTDALELKHGCPVISAAGAGGKTTTLHRLAEEFVRQGQRVIVTTTTHIIEEDEPCFLRAVPEGSAPAALPQMQAAAQAFSDLVRDRLDRFGQVWTGMPVSGGKLGSLPALFLDQLWDLEIPVLIEADGARRMPLKVPAAHEPVIHPRTTHVLSVYGLDAVGKMLKGVCFREELAERLLNKNRTERVTAEDIALLASSAEAGRKGCPEQAAYTVVLNKADTDKRREDALAICRELQDRGCGRVIITSVITSGAGRMQDREL</sequence>
<reference evidence="1" key="1">
    <citation type="journal article" date="2021" name="PeerJ">
        <title>Extensive microbial diversity within the chicken gut microbiome revealed by metagenomics and culture.</title>
        <authorList>
            <person name="Gilroy R."/>
            <person name="Ravi A."/>
            <person name="Getino M."/>
            <person name="Pursley I."/>
            <person name="Horton D.L."/>
            <person name="Alikhan N.F."/>
            <person name="Baker D."/>
            <person name="Gharbi K."/>
            <person name="Hall N."/>
            <person name="Watson M."/>
            <person name="Adriaenssens E.M."/>
            <person name="Foster-Nyarko E."/>
            <person name="Jarju S."/>
            <person name="Secka A."/>
            <person name="Antonio M."/>
            <person name="Oren A."/>
            <person name="Chaudhuri R.R."/>
            <person name="La Ragione R."/>
            <person name="Hildebrand F."/>
            <person name="Pallen M.J."/>
        </authorList>
    </citation>
    <scope>NUCLEOTIDE SEQUENCE</scope>
    <source>
        <strain evidence="1">ChiGjej1B1-13045</strain>
    </source>
</reference>
<dbReference type="EMBL" id="DXCD01000195">
    <property type="protein sequence ID" value="HIZ13761.1"/>
    <property type="molecule type" value="Genomic_DNA"/>
</dbReference>
<reference evidence="1" key="2">
    <citation type="submission" date="2021-04" db="EMBL/GenBank/DDBJ databases">
        <authorList>
            <person name="Gilroy R."/>
        </authorList>
    </citation>
    <scope>NUCLEOTIDE SEQUENCE</scope>
    <source>
        <strain evidence="1">ChiGjej1B1-13045</strain>
    </source>
</reference>
<dbReference type="Proteomes" id="UP000824017">
    <property type="component" value="Unassembled WGS sequence"/>
</dbReference>
<dbReference type="AlphaFoldDB" id="A0A9D2DB14"/>
<proteinExistence type="predicted"/>